<keyword evidence="3" id="KW-1003">Cell membrane</keyword>
<dbReference type="InterPro" id="IPR036259">
    <property type="entry name" value="MFS_trans_sf"/>
</dbReference>
<feature type="transmembrane region" description="Helical" evidence="7">
    <location>
        <begin position="297"/>
        <end position="317"/>
    </location>
</feature>
<proteinExistence type="predicted"/>
<reference evidence="9 10" key="1">
    <citation type="submission" date="2016-03" db="EMBL/GenBank/DDBJ databases">
        <title>Pediococcus and Lactobacillus from brewery environment - whole genome sequencing and assembly.</title>
        <authorList>
            <person name="Behr J."/>
            <person name="Geissler A.J."/>
            <person name="Vogel R.F."/>
        </authorList>
    </citation>
    <scope>NUCLEOTIDE SEQUENCE [LARGE SCALE GENOMIC DNA]</scope>
    <source>
        <strain evidence="9 10">TMW 1.481</strain>
    </source>
</reference>
<dbReference type="GO" id="GO:0005886">
    <property type="term" value="C:plasma membrane"/>
    <property type="evidence" value="ECO:0007669"/>
    <property type="project" value="UniProtKB-SubCell"/>
</dbReference>
<organism evidence="9 10">
    <name type="scientific">Fructilactobacillus lindneri</name>
    <dbReference type="NCBI Taxonomy" id="53444"/>
    <lineage>
        <taxon>Bacteria</taxon>
        <taxon>Bacillati</taxon>
        <taxon>Bacillota</taxon>
        <taxon>Bacilli</taxon>
        <taxon>Lactobacillales</taxon>
        <taxon>Lactobacillaceae</taxon>
        <taxon>Fructilactobacillus</taxon>
    </lineage>
</organism>
<dbReference type="InterPro" id="IPR011701">
    <property type="entry name" value="MFS"/>
</dbReference>
<evidence type="ECO:0000256" key="6">
    <source>
        <dbReference type="ARBA" id="ARBA00023136"/>
    </source>
</evidence>
<evidence type="ECO:0000256" key="3">
    <source>
        <dbReference type="ARBA" id="ARBA00022475"/>
    </source>
</evidence>
<dbReference type="Pfam" id="PF07690">
    <property type="entry name" value="MFS_1"/>
    <property type="match status" value="1"/>
</dbReference>
<dbReference type="NCBIfam" id="TIGR00711">
    <property type="entry name" value="efflux_EmrB"/>
    <property type="match status" value="1"/>
</dbReference>
<keyword evidence="5 7" id="KW-1133">Transmembrane helix</keyword>
<evidence type="ECO:0000256" key="7">
    <source>
        <dbReference type="SAM" id="Phobius"/>
    </source>
</evidence>
<dbReference type="SUPFAM" id="SSF103473">
    <property type="entry name" value="MFS general substrate transporter"/>
    <property type="match status" value="1"/>
</dbReference>
<feature type="transmembrane region" description="Helical" evidence="7">
    <location>
        <begin position="456"/>
        <end position="481"/>
    </location>
</feature>
<evidence type="ECO:0000256" key="2">
    <source>
        <dbReference type="ARBA" id="ARBA00022448"/>
    </source>
</evidence>
<sequence length="488" mass="53206">MTKKRKTNVQVVTFALFIATFMSAVEGTIVSTAMPTIVGDLHGVSLMNWVFSIFLLTNAIATPIYGKLADQLGRKKVFIFGVLVFTIGSMFSGLSDSMGILIIWRAVQGIGAGVIMPVSFTIVADMYSFEKRAGIVGLLGSAWGIASIVAPLLGGFIVDNLSWHWIFFVNVPIGLLTIFLISVFLVEPKQKRTGKIDYGGVILIAIFLLSVMYMFQIMGESSLNLWLISLCLITAIITGILFVKQEQKTNDPIIPMDMFKNRTFITQNLIAALISGFIFGYEVYLPDWTQGILGLKATMAGFAITPSSVLWMLGSFLTGKLIVKYRPQTITNASLILIAIGAVILTILPISTPFFAFFIISGIMGIGFGICITVSSVTVQNEVSKDRIGVASSFNTLSRTLGQTLMISVFGIVMNSTMAGGVSKHHGTSMRLMDQLINPQTAVGINKHLLPVLRNILYTAIHHVFEVALLLVIAAFVVNYFDKPKDKL</sequence>
<dbReference type="PROSITE" id="PS50850">
    <property type="entry name" value="MFS"/>
    <property type="match status" value="1"/>
</dbReference>
<dbReference type="PANTHER" id="PTHR23501">
    <property type="entry name" value="MAJOR FACILITATOR SUPERFAMILY"/>
    <property type="match status" value="1"/>
</dbReference>
<feature type="transmembrane region" description="Helical" evidence="7">
    <location>
        <begin position="354"/>
        <end position="379"/>
    </location>
</feature>
<evidence type="ECO:0000256" key="1">
    <source>
        <dbReference type="ARBA" id="ARBA00004651"/>
    </source>
</evidence>
<dbReference type="PRINTS" id="PR01036">
    <property type="entry name" value="TCRTETB"/>
</dbReference>
<dbReference type="Gene3D" id="1.20.1720.10">
    <property type="entry name" value="Multidrug resistance protein D"/>
    <property type="match status" value="1"/>
</dbReference>
<dbReference type="InterPro" id="IPR004638">
    <property type="entry name" value="EmrB-like"/>
</dbReference>
<feature type="transmembrane region" description="Helical" evidence="7">
    <location>
        <begin position="163"/>
        <end position="186"/>
    </location>
</feature>
<evidence type="ECO:0000313" key="9">
    <source>
        <dbReference type="EMBL" id="ANZ59394.1"/>
    </source>
</evidence>
<gene>
    <name evidence="9" type="ORF">AYR59_04910</name>
</gene>
<keyword evidence="2" id="KW-0813">Transport</keyword>
<dbReference type="EMBL" id="CP014907">
    <property type="protein sequence ID" value="ANZ59394.1"/>
    <property type="molecule type" value="Genomic_DNA"/>
</dbReference>
<feature type="transmembrane region" description="Helical" evidence="7">
    <location>
        <begin position="46"/>
        <end position="65"/>
    </location>
</feature>
<dbReference type="InterPro" id="IPR020846">
    <property type="entry name" value="MFS_dom"/>
</dbReference>
<accession>A0AB33BR50</accession>
<dbReference type="FunFam" id="1.20.1720.10:FF:000004">
    <property type="entry name" value="EmrB/QacA family drug resistance transporter"/>
    <property type="match status" value="1"/>
</dbReference>
<feature type="transmembrane region" description="Helical" evidence="7">
    <location>
        <begin position="101"/>
        <end position="123"/>
    </location>
</feature>
<dbReference type="Proteomes" id="UP000093346">
    <property type="component" value="Chromosome"/>
</dbReference>
<keyword evidence="6 7" id="KW-0472">Membrane</keyword>
<feature type="transmembrane region" description="Helical" evidence="7">
    <location>
        <begin position="77"/>
        <end position="95"/>
    </location>
</feature>
<dbReference type="GeneID" id="61250173"/>
<feature type="transmembrane region" description="Helical" evidence="7">
    <location>
        <begin position="264"/>
        <end position="285"/>
    </location>
</feature>
<evidence type="ECO:0000256" key="4">
    <source>
        <dbReference type="ARBA" id="ARBA00022692"/>
    </source>
</evidence>
<evidence type="ECO:0000259" key="8">
    <source>
        <dbReference type="PROSITE" id="PS50850"/>
    </source>
</evidence>
<feature type="transmembrane region" description="Helical" evidence="7">
    <location>
        <begin position="329"/>
        <end position="348"/>
    </location>
</feature>
<dbReference type="AlphaFoldDB" id="A0AB33BR50"/>
<feature type="transmembrane region" description="Helical" evidence="7">
    <location>
        <begin position="400"/>
        <end position="422"/>
    </location>
</feature>
<dbReference type="Gene3D" id="1.20.1250.20">
    <property type="entry name" value="MFS general substrate transporter like domains"/>
    <property type="match status" value="1"/>
</dbReference>
<feature type="transmembrane region" description="Helical" evidence="7">
    <location>
        <begin position="198"/>
        <end position="217"/>
    </location>
</feature>
<protein>
    <submittedName>
        <fullName evidence="9">Multidrug MFS transporter</fullName>
    </submittedName>
</protein>
<feature type="transmembrane region" description="Helical" evidence="7">
    <location>
        <begin position="135"/>
        <end position="157"/>
    </location>
</feature>
<keyword evidence="4 7" id="KW-0812">Transmembrane</keyword>
<name>A0AB33BR50_9LACO</name>
<dbReference type="KEGG" id="lle:AYR59_04910"/>
<dbReference type="RefSeq" id="WP_056997526.1">
    <property type="nucleotide sequence ID" value="NZ_CP014872.1"/>
</dbReference>
<comment type="subcellular location">
    <subcellularLocation>
        <location evidence="1">Cell membrane</location>
        <topology evidence="1">Multi-pass membrane protein</topology>
    </subcellularLocation>
</comment>
<feature type="domain" description="Major facilitator superfamily (MFS) profile" evidence="8">
    <location>
        <begin position="12"/>
        <end position="487"/>
    </location>
</feature>
<dbReference type="CDD" id="cd17502">
    <property type="entry name" value="MFS_Azr1_MDR_like"/>
    <property type="match status" value="1"/>
</dbReference>
<evidence type="ECO:0000256" key="5">
    <source>
        <dbReference type="ARBA" id="ARBA00022989"/>
    </source>
</evidence>
<feature type="transmembrane region" description="Helical" evidence="7">
    <location>
        <begin position="223"/>
        <end position="243"/>
    </location>
</feature>
<evidence type="ECO:0000313" key="10">
    <source>
        <dbReference type="Proteomes" id="UP000093346"/>
    </source>
</evidence>
<dbReference type="PANTHER" id="PTHR23501:SF191">
    <property type="entry name" value="VACUOLAR BASIC AMINO ACID TRANSPORTER 4"/>
    <property type="match status" value="1"/>
</dbReference>
<dbReference type="GO" id="GO:0022857">
    <property type="term" value="F:transmembrane transporter activity"/>
    <property type="evidence" value="ECO:0007669"/>
    <property type="project" value="InterPro"/>
</dbReference>